<evidence type="ECO:0000313" key="2">
    <source>
        <dbReference type="EMBL" id="OOQ83546.1"/>
    </source>
</evidence>
<dbReference type="Proteomes" id="UP000190744">
    <property type="component" value="Unassembled WGS sequence"/>
</dbReference>
<dbReference type="AlphaFoldDB" id="A0A1S9RDT1"/>
<protein>
    <submittedName>
        <fullName evidence="2">Putative N-hydroxyarylamine O-acetyltransferase</fullName>
    </submittedName>
</protein>
<organism evidence="2 3">
    <name type="scientific">Penicillium brasilianum</name>
    <dbReference type="NCBI Taxonomy" id="104259"/>
    <lineage>
        <taxon>Eukaryota</taxon>
        <taxon>Fungi</taxon>
        <taxon>Dikarya</taxon>
        <taxon>Ascomycota</taxon>
        <taxon>Pezizomycotina</taxon>
        <taxon>Eurotiomycetes</taxon>
        <taxon>Eurotiomycetidae</taxon>
        <taxon>Eurotiales</taxon>
        <taxon>Aspergillaceae</taxon>
        <taxon>Penicillium</taxon>
    </lineage>
</organism>
<evidence type="ECO:0000256" key="1">
    <source>
        <dbReference type="ARBA" id="ARBA00006547"/>
    </source>
</evidence>
<dbReference type="PANTHER" id="PTHR11786:SF0">
    <property type="entry name" value="ARYLAMINE N-ACETYLTRANSFERASE 4-RELATED"/>
    <property type="match status" value="1"/>
</dbReference>
<dbReference type="Gene3D" id="3.30.2140.20">
    <property type="match status" value="1"/>
</dbReference>
<dbReference type="InterPro" id="IPR001447">
    <property type="entry name" value="Arylamine_N-AcTrfase"/>
</dbReference>
<comment type="similarity">
    <text evidence="1">Belongs to the arylamine N-acetyltransferase family.</text>
</comment>
<dbReference type="SUPFAM" id="SSF54001">
    <property type="entry name" value="Cysteine proteinases"/>
    <property type="match status" value="1"/>
</dbReference>
<dbReference type="Pfam" id="PF00797">
    <property type="entry name" value="Acetyltransf_2"/>
    <property type="match status" value="2"/>
</dbReference>
<gene>
    <name evidence="2" type="ORF">PEBR_35450</name>
</gene>
<evidence type="ECO:0000313" key="3">
    <source>
        <dbReference type="Proteomes" id="UP000190744"/>
    </source>
</evidence>
<proteinExistence type="inferred from homology"/>
<dbReference type="PANTHER" id="PTHR11786">
    <property type="entry name" value="N-HYDROXYARYLAMINE O-ACETYLTRANSFERASE"/>
    <property type="match status" value="1"/>
</dbReference>
<keyword evidence="2" id="KW-0808">Transferase</keyword>
<dbReference type="GO" id="GO:0016407">
    <property type="term" value="F:acetyltransferase activity"/>
    <property type="evidence" value="ECO:0007669"/>
    <property type="project" value="InterPro"/>
</dbReference>
<sequence length="334" mass="38146">MASAFSPAQLSKYLKHLALPPEYDQYIDNPHSFPKTEDALTTLFRGQITRFPYDNLSVHYSNTDVIDIRPESIYPKFMGPADCQPSRRGGYCLECSIFFYHVLLGFGFSTYTTGVRNRARIDGVPQGEYRGWYGYLQESAAGKHTNLRPRTHIVNIVQLPSGEQYHVDAAFGGDGPTRPLRLISGQPVHNLGTQEVQLVYGNIPKQTRSEQKLWIYQYRNGPSKAWNSFYSFAELEFYQDDFEVINRYTSWEARDRGNFWIVKFLRGGEVDGLPLIDGEGTFDDTEAVPIVGKLMYVNGVVKLNMGGKTRVIDSYQSEEERFAGLKKWFGMTFE</sequence>
<reference evidence="3" key="1">
    <citation type="submission" date="2015-09" db="EMBL/GenBank/DDBJ databases">
        <authorList>
            <person name="Fill T.P."/>
            <person name="Baretta J.F."/>
            <person name="de Almeida L.G."/>
            <person name="Rocha M."/>
            <person name="de Souza D.H."/>
            <person name="Malavazi I."/>
            <person name="Cerdeira L.T."/>
            <person name="Hong H."/>
            <person name="Samborskyy M."/>
            <person name="de Vasconcelos A.T."/>
            <person name="Leadlay P."/>
            <person name="Rodrigues-Filho E."/>
        </authorList>
    </citation>
    <scope>NUCLEOTIDE SEQUENCE [LARGE SCALE GENOMIC DNA]</scope>
    <source>
        <strain evidence="3">LaBioMMi 136</strain>
    </source>
</reference>
<dbReference type="InterPro" id="IPR053710">
    <property type="entry name" value="Arylamine_NAT_domain_sf"/>
</dbReference>
<accession>A0A1S9RDT1</accession>
<name>A0A1S9RDT1_PENBI</name>
<dbReference type="EMBL" id="LJBN01000194">
    <property type="protein sequence ID" value="OOQ83546.1"/>
    <property type="molecule type" value="Genomic_DNA"/>
</dbReference>
<comment type="caution">
    <text evidence="2">The sequence shown here is derived from an EMBL/GenBank/DDBJ whole genome shotgun (WGS) entry which is preliminary data.</text>
</comment>
<dbReference type="InterPro" id="IPR038765">
    <property type="entry name" value="Papain-like_cys_pep_sf"/>
</dbReference>